<dbReference type="NCBIfam" id="TIGR04406">
    <property type="entry name" value="LPS_export_lptB"/>
    <property type="match status" value="1"/>
</dbReference>
<evidence type="ECO:0000256" key="3">
    <source>
        <dbReference type="ARBA" id="ARBA00022840"/>
    </source>
</evidence>
<dbReference type="EMBL" id="JSVC01000008">
    <property type="protein sequence ID" value="KIC95173.1"/>
    <property type="molecule type" value="Genomic_DNA"/>
</dbReference>
<keyword evidence="6" id="KW-1185">Reference proteome</keyword>
<dbReference type="FunFam" id="3.40.50.300:FF:000151">
    <property type="entry name" value="Lipopolysaccharide ABC transporter ATP-binding protein"/>
    <property type="match status" value="1"/>
</dbReference>
<keyword evidence="1" id="KW-0813">Transport</keyword>
<evidence type="ECO:0000256" key="1">
    <source>
        <dbReference type="ARBA" id="ARBA00022448"/>
    </source>
</evidence>
<dbReference type="Gene3D" id="3.40.50.300">
    <property type="entry name" value="P-loop containing nucleotide triphosphate hydrolases"/>
    <property type="match status" value="1"/>
</dbReference>
<name>A0A0C1LIG7_9BACT</name>
<dbReference type="Pfam" id="PF00005">
    <property type="entry name" value="ABC_tran"/>
    <property type="match status" value="1"/>
</dbReference>
<dbReference type="InterPro" id="IPR003593">
    <property type="entry name" value="AAA+_ATPase"/>
</dbReference>
<dbReference type="PANTHER" id="PTHR45772">
    <property type="entry name" value="CONSERVED COMPONENT OF ABC TRANSPORTER FOR NATURAL AMINO ACIDS-RELATED"/>
    <property type="match status" value="1"/>
</dbReference>
<protein>
    <submittedName>
        <fullName evidence="5">ABC transporter</fullName>
    </submittedName>
</protein>
<dbReference type="OrthoDB" id="9785229at2"/>
<evidence type="ECO:0000313" key="5">
    <source>
        <dbReference type="EMBL" id="KIC95173.1"/>
    </source>
</evidence>
<keyword evidence="2" id="KW-0547">Nucleotide-binding</keyword>
<dbReference type="InterPro" id="IPR051120">
    <property type="entry name" value="ABC_AA/LPS_Transport"/>
</dbReference>
<sequence>MNLVIQTNELVKSYSNRTVVNHVSVNVQQGEIVGLLGPNGAGKTTTFYMVVGLIRPDEGKVFLNEEDITSLPMYKRAQLGIGYLPQEASVFRSLTVEDNIRSVLEMTELTRQEQKNKLEELLDEFRLHHVRKNNGDSLSGGERRRTEIARALAVDPKFILLDEPFAGVDPIAVEDIQTVVARLKYKNIGILITDHNVNETLSICDRAYLLIEGKIFKHGTAEELAADEHVRRLYLGRNFELKRKDYLHEEVMKGMSDFPKF</sequence>
<dbReference type="SMART" id="SM00382">
    <property type="entry name" value="AAA"/>
    <property type="match status" value="1"/>
</dbReference>
<keyword evidence="3" id="KW-0067">ATP-binding</keyword>
<reference evidence="5 6" key="1">
    <citation type="submission" date="2014-11" db="EMBL/GenBank/DDBJ databases">
        <title>Genome sequence of Flavihumibacter solisilvae 3-3.</title>
        <authorList>
            <person name="Zhou G."/>
            <person name="Li M."/>
            <person name="Wang G."/>
        </authorList>
    </citation>
    <scope>NUCLEOTIDE SEQUENCE [LARGE SCALE GENOMIC DNA]</scope>
    <source>
        <strain evidence="5 6">3-3</strain>
    </source>
</reference>
<dbReference type="CDD" id="cd03218">
    <property type="entry name" value="ABC_YhbG"/>
    <property type="match status" value="1"/>
</dbReference>
<dbReference type="InterPro" id="IPR003439">
    <property type="entry name" value="ABC_transporter-like_ATP-bd"/>
</dbReference>
<dbReference type="PANTHER" id="PTHR45772:SF10">
    <property type="entry name" value="LIPOPOLYSACCHARIDE EXPORT SYSTEM ATP-BINDING PROTEIN LPTB"/>
    <property type="match status" value="1"/>
</dbReference>
<gene>
    <name evidence="5" type="ORF">OI18_07630</name>
</gene>
<feature type="domain" description="ABC transporter" evidence="4">
    <location>
        <begin position="5"/>
        <end position="237"/>
    </location>
</feature>
<proteinExistence type="predicted"/>
<dbReference type="AlphaFoldDB" id="A0A0C1LIG7"/>
<dbReference type="GO" id="GO:0043190">
    <property type="term" value="C:ATP-binding cassette (ABC) transporter complex"/>
    <property type="evidence" value="ECO:0007669"/>
    <property type="project" value="InterPro"/>
</dbReference>
<comment type="caution">
    <text evidence="5">The sequence shown here is derived from an EMBL/GenBank/DDBJ whole genome shotgun (WGS) entry which is preliminary data.</text>
</comment>
<dbReference type="PROSITE" id="PS50893">
    <property type="entry name" value="ABC_TRANSPORTER_2"/>
    <property type="match status" value="1"/>
</dbReference>
<dbReference type="InterPro" id="IPR030921">
    <property type="entry name" value="LPS_export_LptB"/>
</dbReference>
<evidence type="ECO:0000259" key="4">
    <source>
        <dbReference type="PROSITE" id="PS50893"/>
    </source>
</evidence>
<dbReference type="Proteomes" id="UP000031408">
    <property type="component" value="Unassembled WGS sequence"/>
</dbReference>
<evidence type="ECO:0000256" key="2">
    <source>
        <dbReference type="ARBA" id="ARBA00022741"/>
    </source>
</evidence>
<accession>A0A0C1LIG7</accession>
<dbReference type="GO" id="GO:0016887">
    <property type="term" value="F:ATP hydrolysis activity"/>
    <property type="evidence" value="ECO:0007669"/>
    <property type="project" value="InterPro"/>
</dbReference>
<dbReference type="SUPFAM" id="SSF52540">
    <property type="entry name" value="P-loop containing nucleoside triphosphate hydrolases"/>
    <property type="match status" value="1"/>
</dbReference>
<dbReference type="RefSeq" id="WP_039138632.1">
    <property type="nucleotide sequence ID" value="NZ_JSVC01000008.1"/>
</dbReference>
<dbReference type="GO" id="GO:0055085">
    <property type="term" value="P:transmembrane transport"/>
    <property type="evidence" value="ECO:0007669"/>
    <property type="project" value="InterPro"/>
</dbReference>
<organism evidence="5 6">
    <name type="scientific">Flavihumibacter solisilvae</name>
    <dbReference type="NCBI Taxonomy" id="1349421"/>
    <lineage>
        <taxon>Bacteria</taxon>
        <taxon>Pseudomonadati</taxon>
        <taxon>Bacteroidota</taxon>
        <taxon>Chitinophagia</taxon>
        <taxon>Chitinophagales</taxon>
        <taxon>Chitinophagaceae</taxon>
        <taxon>Flavihumibacter</taxon>
    </lineage>
</organism>
<dbReference type="InterPro" id="IPR027417">
    <property type="entry name" value="P-loop_NTPase"/>
</dbReference>
<dbReference type="GO" id="GO:0005524">
    <property type="term" value="F:ATP binding"/>
    <property type="evidence" value="ECO:0007669"/>
    <property type="project" value="UniProtKB-KW"/>
</dbReference>
<evidence type="ECO:0000313" key="6">
    <source>
        <dbReference type="Proteomes" id="UP000031408"/>
    </source>
</evidence>
<dbReference type="STRING" id="1349421.OI18_07630"/>